<feature type="compositionally biased region" description="Basic and acidic residues" evidence="1">
    <location>
        <begin position="221"/>
        <end position="230"/>
    </location>
</feature>
<feature type="compositionally biased region" description="Polar residues" evidence="1">
    <location>
        <begin position="200"/>
        <end position="211"/>
    </location>
</feature>
<name>A0A9N8J8N2_9PEZI</name>
<evidence type="ECO:0000313" key="3">
    <source>
        <dbReference type="Proteomes" id="UP000716446"/>
    </source>
</evidence>
<evidence type="ECO:0000256" key="1">
    <source>
        <dbReference type="SAM" id="MobiDB-lite"/>
    </source>
</evidence>
<dbReference type="Proteomes" id="UP000716446">
    <property type="component" value="Unassembled WGS sequence"/>
</dbReference>
<proteinExistence type="predicted"/>
<reference evidence="2" key="1">
    <citation type="submission" date="2020-06" db="EMBL/GenBank/DDBJ databases">
        <authorList>
            <person name="Onetto C."/>
        </authorList>
    </citation>
    <scope>NUCLEOTIDE SEQUENCE</scope>
</reference>
<evidence type="ECO:0000313" key="2">
    <source>
        <dbReference type="EMBL" id="CAD0082995.1"/>
    </source>
</evidence>
<feature type="region of interest" description="Disordered" evidence="1">
    <location>
        <begin position="195"/>
        <end position="240"/>
    </location>
</feature>
<dbReference type="EMBL" id="CAIJEN010000002">
    <property type="protein sequence ID" value="CAD0082995.1"/>
    <property type="molecule type" value="Genomic_DNA"/>
</dbReference>
<comment type="caution">
    <text evidence="2">The sequence shown here is derived from an EMBL/GenBank/DDBJ whole genome shotgun (WGS) entry which is preliminary data.</text>
</comment>
<sequence>MKTCDRESYQLRELYQGAMPDVLAAGEQLHIAMGVEREAFDDNGQLVVLPWHMPLPRELQRRLQPKSHQLSTAIDTVNSGHEMSLMPCKGAGIGALPQRNKRRTDPSNQLERALHKKSLAQHLSAPNIALPVPLRSKDANLPLLLARTKAPIKTNEVLDNVLKRKLSKVKLPVAPEDGPLSGEVPNLSNQPAFQHRFRNSEPSPSTVQDTVGVQKKPGHPKTVEHEEKSESPSPPRRRSMPPIEAVLAHGFKNLNLVRLLQDSTPRSHAFEPWTNLALCHKVVSPTPAFLLNMTPFQYDDSEDTYYWKSSLPMLLSYHFANPAALIQETPIQRLTFDLPAPTPKLSLASVGNRKQPNRASRQPHYKTEGPETNTEVRLIRIILPPLLHGNKLSDKEVPFTDWLIICLSDSTSTAPPANTRVLRSTTKANKYPYLMLAIPTHAIAETAFVSKSPIATAVGEDKKQQAITTMLRFTSRGRLPLMFGVGRDASFADKWVKGFGMGVASLEVTVKGGESPCWM</sequence>
<accession>A0A9N8J8N2</accession>
<protein>
    <submittedName>
        <fullName evidence="2">Uncharacterized protein</fullName>
    </submittedName>
</protein>
<gene>
    <name evidence="2" type="ORF">AWRI4619_LOCUS1562</name>
</gene>
<organism evidence="2 3">
    <name type="scientific">Aureobasidium vineae</name>
    <dbReference type="NCBI Taxonomy" id="2773715"/>
    <lineage>
        <taxon>Eukaryota</taxon>
        <taxon>Fungi</taxon>
        <taxon>Dikarya</taxon>
        <taxon>Ascomycota</taxon>
        <taxon>Pezizomycotina</taxon>
        <taxon>Dothideomycetes</taxon>
        <taxon>Dothideomycetidae</taxon>
        <taxon>Dothideales</taxon>
        <taxon>Saccotheciaceae</taxon>
        <taxon>Aureobasidium</taxon>
    </lineage>
</organism>
<keyword evidence="3" id="KW-1185">Reference proteome</keyword>
<dbReference type="AlphaFoldDB" id="A0A9N8J8N2"/>
<feature type="region of interest" description="Disordered" evidence="1">
    <location>
        <begin position="346"/>
        <end position="370"/>
    </location>
</feature>